<dbReference type="Proteomes" id="UP001163714">
    <property type="component" value="Unassembled WGS sequence"/>
</dbReference>
<dbReference type="InterPro" id="IPR036097">
    <property type="entry name" value="HisK_dim/P_sf"/>
</dbReference>
<dbReference type="EC" id="2.7.13.3" evidence="3"/>
<evidence type="ECO:0000256" key="3">
    <source>
        <dbReference type="ARBA" id="ARBA00012438"/>
    </source>
</evidence>
<feature type="transmembrane region" description="Helical" evidence="13">
    <location>
        <begin position="12"/>
        <end position="33"/>
    </location>
</feature>
<dbReference type="InterPro" id="IPR003661">
    <property type="entry name" value="HisK_dim/P_dom"/>
</dbReference>
<dbReference type="PANTHER" id="PTHR45436:SF14">
    <property type="entry name" value="SENSOR PROTEIN QSEC"/>
    <property type="match status" value="1"/>
</dbReference>
<evidence type="ECO:0000256" key="4">
    <source>
        <dbReference type="ARBA" id="ARBA00022553"/>
    </source>
</evidence>
<keyword evidence="12 13" id="KW-0472">Membrane</keyword>
<dbReference type="GO" id="GO:0005524">
    <property type="term" value="F:ATP binding"/>
    <property type="evidence" value="ECO:0007669"/>
    <property type="project" value="UniProtKB-KW"/>
</dbReference>
<comment type="catalytic activity">
    <reaction evidence="1">
        <text>ATP + protein L-histidine = ADP + protein N-phospho-L-histidine.</text>
        <dbReference type="EC" id="2.7.13.3"/>
    </reaction>
</comment>
<evidence type="ECO:0000256" key="8">
    <source>
        <dbReference type="ARBA" id="ARBA00022777"/>
    </source>
</evidence>
<feature type="transmembrane region" description="Helical" evidence="13">
    <location>
        <begin position="184"/>
        <end position="206"/>
    </location>
</feature>
<keyword evidence="16" id="KW-1185">Reference proteome</keyword>
<keyword evidence="11" id="KW-0902">Two-component regulatory system</keyword>
<dbReference type="Gene3D" id="3.30.565.10">
    <property type="entry name" value="Histidine kinase-like ATPase, C-terminal domain"/>
    <property type="match status" value="1"/>
</dbReference>
<evidence type="ECO:0000313" key="15">
    <source>
        <dbReference type="EMBL" id="MCW3172128.1"/>
    </source>
</evidence>
<keyword evidence="4" id="KW-0597">Phosphoprotein</keyword>
<feature type="domain" description="Histidine kinase" evidence="14">
    <location>
        <begin position="262"/>
        <end position="480"/>
    </location>
</feature>
<keyword evidence="5" id="KW-0808">Transferase</keyword>
<accession>A0ABT3I7V7</accession>
<evidence type="ECO:0000313" key="16">
    <source>
        <dbReference type="Proteomes" id="UP001163714"/>
    </source>
</evidence>
<sequence>MFAALRQKLQSIYSLRMLMSVLITIAMIITVVITNALNREDAREQIEELFDAQMLQTAKVLELFYVNQFTQSKVEQLALQPIQLHVQTTDIETFAEQSTALNLMYEHKLSFQLLNSMGDLLVFSDSSGDKALTSFTQGYELRNIDDVSWHVFSYYSQTHEVWIVTAQTEDVRKELLDQMMSNAWAVPLIVTPIVLLILLLFTYYLFKPVKALETRLLSRTPQDLSSLHLELPKELVPVQHAINDYLARIAQAMQRERRFSADAAHELKTPLAIVKLHHDGLQEVLNDVPESLAPQLQDAQLHLNAIEQGVERMSHMVEQLLLLSRVDALNALTLAPTRVSDLIETSINQLITIIADYEWQINIADDLMVNVDPFYMALVCKNLIENACKYSPKESMISIDATEVNGQILLRVTDSGKGMTDTQITRAKERFYRVDENDSQGAGLGLSICQHIVGLHGGAIHLQPNLPNGLVVLVTLPITPKAIASE</sequence>
<dbReference type="Pfam" id="PF00512">
    <property type="entry name" value="HisKA"/>
    <property type="match status" value="1"/>
</dbReference>
<keyword evidence="8" id="KW-0418">Kinase</keyword>
<dbReference type="EMBL" id="JAPDMX010000012">
    <property type="protein sequence ID" value="MCW3172128.1"/>
    <property type="molecule type" value="Genomic_DNA"/>
</dbReference>
<gene>
    <name evidence="15" type="ORF">OHT75_06530</name>
</gene>
<comment type="caution">
    <text evidence="15">The sequence shown here is derived from an EMBL/GenBank/DDBJ whole genome shotgun (WGS) entry which is preliminary data.</text>
</comment>
<evidence type="ECO:0000256" key="1">
    <source>
        <dbReference type="ARBA" id="ARBA00000085"/>
    </source>
</evidence>
<evidence type="ECO:0000256" key="13">
    <source>
        <dbReference type="SAM" id="Phobius"/>
    </source>
</evidence>
<evidence type="ECO:0000256" key="5">
    <source>
        <dbReference type="ARBA" id="ARBA00022679"/>
    </source>
</evidence>
<dbReference type="SUPFAM" id="SSF47384">
    <property type="entry name" value="Homodimeric domain of signal transducing histidine kinase"/>
    <property type="match status" value="1"/>
</dbReference>
<evidence type="ECO:0000256" key="6">
    <source>
        <dbReference type="ARBA" id="ARBA00022692"/>
    </source>
</evidence>
<reference evidence="15" key="1">
    <citation type="submission" date="2022-10" db="EMBL/GenBank/DDBJ databases">
        <title>Shewanella flava sp. nov, isolated from the estuary of the Fenhe River into the Yellow River.</title>
        <authorList>
            <person name="Li Y."/>
        </authorList>
    </citation>
    <scope>NUCLEOTIDE SEQUENCE</scope>
    <source>
        <strain evidence="15">FYR11-62</strain>
    </source>
</reference>
<evidence type="ECO:0000256" key="12">
    <source>
        <dbReference type="ARBA" id="ARBA00023136"/>
    </source>
</evidence>
<dbReference type="InterPro" id="IPR004358">
    <property type="entry name" value="Sig_transdc_His_kin-like_C"/>
</dbReference>
<evidence type="ECO:0000256" key="2">
    <source>
        <dbReference type="ARBA" id="ARBA00004141"/>
    </source>
</evidence>
<evidence type="ECO:0000256" key="7">
    <source>
        <dbReference type="ARBA" id="ARBA00022741"/>
    </source>
</evidence>
<keyword evidence="9 15" id="KW-0067">ATP-binding</keyword>
<dbReference type="InterPro" id="IPR036890">
    <property type="entry name" value="HATPase_C_sf"/>
</dbReference>
<keyword evidence="10 13" id="KW-1133">Transmembrane helix</keyword>
<dbReference type="InterPro" id="IPR005467">
    <property type="entry name" value="His_kinase_dom"/>
</dbReference>
<dbReference type="InterPro" id="IPR003594">
    <property type="entry name" value="HATPase_dom"/>
</dbReference>
<dbReference type="PRINTS" id="PR00344">
    <property type="entry name" value="BCTRLSENSOR"/>
</dbReference>
<dbReference type="CDD" id="cd00075">
    <property type="entry name" value="HATPase"/>
    <property type="match status" value="1"/>
</dbReference>
<comment type="subcellular location">
    <subcellularLocation>
        <location evidence="2">Membrane</location>
        <topology evidence="2">Multi-pass membrane protein</topology>
    </subcellularLocation>
</comment>
<dbReference type="InterPro" id="IPR050428">
    <property type="entry name" value="TCS_sensor_his_kinase"/>
</dbReference>
<keyword evidence="7" id="KW-0547">Nucleotide-binding</keyword>
<dbReference type="PANTHER" id="PTHR45436">
    <property type="entry name" value="SENSOR HISTIDINE KINASE YKOH"/>
    <property type="match status" value="1"/>
</dbReference>
<dbReference type="Pfam" id="PF02518">
    <property type="entry name" value="HATPase_c"/>
    <property type="match status" value="1"/>
</dbReference>
<dbReference type="PROSITE" id="PS50109">
    <property type="entry name" value="HIS_KIN"/>
    <property type="match status" value="1"/>
</dbReference>
<keyword evidence="6 13" id="KW-0812">Transmembrane</keyword>
<dbReference type="SUPFAM" id="SSF55874">
    <property type="entry name" value="ATPase domain of HSP90 chaperone/DNA topoisomerase II/histidine kinase"/>
    <property type="match status" value="1"/>
</dbReference>
<dbReference type="Gene3D" id="1.10.287.130">
    <property type="match status" value="1"/>
</dbReference>
<evidence type="ECO:0000259" key="14">
    <source>
        <dbReference type="PROSITE" id="PS50109"/>
    </source>
</evidence>
<evidence type="ECO:0000256" key="10">
    <source>
        <dbReference type="ARBA" id="ARBA00022989"/>
    </source>
</evidence>
<protein>
    <recommendedName>
        <fullName evidence="3">histidine kinase</fullName>
        <ecNumber evidence="3">2.7.13.3</ecNumber>
    </recommendedName>
</protein>
<dbReference type="RefSeq" id="WP_264725686.1">
    <property type="nucleotide sequence ID" value="NZ_JAPDMX010000012.1"/>
</dbReference>
<organism evidence="15 16">
    <name type="scientific">Shewanella subflava</name>
    <dbReference type="NCBI Taxonomy" id="2986476"/>
    <lineage>
        <taxon>Bacteria</taxon>
        <taxon>Pseudomonadati</taxon>
        <taxon>Pseudomonadota</taxon>
        <taxon>Gammaproteobacteria</taxon>
        <taxon>Alteromonadales</taxon>
        <taxon>Shewanellaceae</taxon>
        <taxon>Shewanella</taxon>
    </lineage>
</organism>
<evidence type="ECO:0000256" key="11">
    <source>
        <dbReference type="ARBA" id="ARBA00023012"/>
    </source>
</evidence>
<dbReference type="SMART" id="SM00387">
    <property type="entry name" value="HATPase_c"/>
    <property type="match status" value="1"/>
</dbReference>
<dbReference type="CDD" id="cd00082">
    <property type="entry name" value="HisKA"/>
    <property type="match status" value="1"/>
</dbReference>
<name>A0ABT3I7V7_9GAMM</name>
<evidence type="ECO:0000256" key="9">
    <source>
        <dbReference type="ARBA" id="ARBA00022840"/>
    </source>
</evidence>
<proteinExistence type="predicted"/>
<dbReference type="SMART" id="SM00388">
    <property type="entry name" value="HisKA"/>
    <property type="match status" value="1"/>
</dbReference>